<dbReference type="Proteomes" id="UP000655225">
    <property type="component" value="Unassembled WGS sequence"/>
</dbReference>
<reference evidence="1 2" key="1">
    <citation type="submission" date="2020-04" db="EMBL/GenBank/DDBJ databases">
        <title>Plant Genome Project.</title>
        <authorList>
            <person name="Zhang R.-G."/>
        </authorList>
    </citation>
    <scope>NUCLEOTIDE SEQUENCE [LARGE SCALE GENOMIC DNA]</scope>
    <source>
        <strain evidence="1">YNK0</strain>
        <tissue evidence="1">Leaf</tissue>
    </source>
</reference>
<dbReference type="PANTHER" id="PTHR11439">
    <property type="entry name" value="GAG-POL-RELATED RETROTRANSPOSON"/>
    <property type="match status" value="1"/>
</dbReference>
<dbReference type="AlphaFoldDB" id="A0A834YTA7"/>
<evidence type="ECO:0000313" key="2">
    <source>
        <dbReference type="Proteomes" id="UP000655225"/>
    </source>
</evidence>
<accession>A0A834YTA7</accession>
<keyword evidence="2" id="KW-1185">Reference proteome</keyword>
<dbReference type="PANTHER" id="PTHR11439:SF475">
    <property type="entry name" value="CYSTEINE-RICH RLK (RECEPTOR-LIKE PROTEIN KINASE) 8"/>
    <property type="match status" value="1"/>
</dbReference>
<dbReference type="CDD" id="cd09272">
    <property type="entry name" value="RNase_HI_RT_Ty1"/>
    <property type="match status" value="1"/>
</dbReference>
<dbReference type="OrthoDB" id="1915362at2759"/>
<comment type="caution">
    <text evidence="1">The sequence shown here is derived from an EMBL/GenBank/DDBJ whole genome shotgun (WGS) entry which is preliminary data.</text>
</comment>
<sequence>MVFGVWYGRAVECKIVGYCDADYAGDLLTRRSTTDYMFSLGSGAISWCSKRQSTVSLSTTEAEYRAAAMAAQENARKLLSTEKKKMKIPSLEESLVLSALPKATIPPSSPSKKGHVMLVNEKLFILHLAGTDRILRSVPSPGVGH</sequence>
<evidence type="ECO:0000313" key="1">
    <source>
        <dbReference type="EMBL" id="KAF8391206.1"/>
    </source>
</evidence>
<organism evidence="1 2">
    <name type="scientific">Tetracentron sinense</name>
    <name type="common">Spur-leaf</name>
    <dbReference type="NCBI Taxonomy" id="13715"/>
    <lineage>
        <taxon>Eukaryota</taxon>
        <taxon>Viridiplantae</taxon>
        <taxon>Streptophyta</taxon>
        <taxon>Embryophyta</taxon>
        <taxon>Tracheophyta</taxon>
        <taxon>Spermatophyta</taxon>
        <taxon>Magnoliopsida</taxon>
        <taxon>Trochodendrales</taxon>
        <taxon>Trochodendraceae</taxon>
        <taxon>Tetracentron</taxon>
    </lineage>
</organism>
<protein>
    <submittedName>
        <fullName evidence="1">Uncharacterized protein</fullName>
    </submittedName>
</protein>
<name>A0A834YTA7_TETSI</name>
<dbReference type="EMBL" id="JABCRI010000017">
    <property type="protein sequence ID" value="KAF8391206.1"/>
    <property type="molecule type" value="Genomic_DNA"/>
</dbReference>
<gene>
    <name evidence="1" type="ORF">HHK36_023508</name>
</gene>
<proteinExistence type="predicted"/>